<dbReference type="KEGG" id="psty:BFS30_11695"/>
<feature type="chain" id="PRO_5009098569" description="SusD-like N-terminal domain-containing protein" evidence="1">
    <location>
        <begin position="22"/>
        <end position="485"/>
    </location>
</feature>
<dbReference type="AlphaFoldDB" id="A0A1D7QGF8"/>
<keyword evidence="4" id="KW-1185">Reference proteome</keyword>
<evidence type="ECO:0000259" key="2">
    <source>
        <dbReference type="Pfam" id="PF14322"/>
    </source>
</evidence>
<proteinExistence type="predicted"/>
<name>A0A1D7QGF8_9SPHI</name>
<accession>A0A1D7QGF8</accession>
<reference evidence="3 4" key="1">
    <citation type="submission" date="2016-08" db="EMBL/GenBank/DDBJ databases">
        <authorList>
            <person name="Seilhamer J.J."/>
        </authorList>
    </citation>
    <scope>NUCLEOTIDE SEQUENCE [LARGE SCALE GENOMIC DNA]</scope>
    <source>
        <strain evidence="3 4">DX4</strain>
    </source>
</reference>
<evidence type="ECO:0000313" key="4">
    <source>
        <dbReference type="Proteomes" id="UP000094313"/>
    </source>
</evidence>
<organism evidence="3 4">
    <name type="scientific">Pedobacter steynii</name>
    <dbReference type="NCBI Taxonomy" id="430522"/>
    <lineage>
        <taxon>Bacteria</taxon>
        <taxon>Pseudomonadati</taxon>
        <taxon>Bacteroidota</taxon>
        <taxon>Sphingobacteriia</taxon>
        <taxon>Sphingobacteriales</taxon>
        <taxon>Sphingobacteriaceae</taxon>
        <taxon>Pedobacter</taxon>
    </lineage>
</organism>
<dbReference type="Gene3D" id="1.25.40.390">
    <property type="match status" value="1"/>
</dbReference>
<dbReference type="EMBL" id="CP017141">
    <property type="protein sequence ID" value="AOM77778.1"/>
    <property type="molecule type" value="Genomic_DNA"/>
</dbReference>
<keyword evidence="1" id="KW-0732">Signal</keyword>
<evidence type="ECO:0000313" key="3">
    <source>
        <dbReference type="EMBL" id="AOM77778.1"/>
    </source>
</evidence>
<gene>
    <name evidence="3" type="ORF">BFS30_11695</name>
</gene>
<feature type="domain" description="SusD-like N-terminal" evidence="2">
    <location>
        <begin position="22"/>
        <end position="164"/>
    </location>
</feature>
<dbReference type="InterPro" id="IPR033985">
    <property type="entry name" value="SusD-like_N"/>
</dbReference>
<dbReference type="Pfam" id="PF14322">
    <property type="entry name" value="SusD-like_3"/>
    <property type="match status" value="1"/>
</dbReference>
<sequence length="485" mass="54670">MKNIKQTLLVLVAVLSLISCKKFLTVNPKTEMPQDKLFSTEGGFKDALTGAYIQMNDKNAYGFAMTMGTVENLASSWDVVANTAEQRIGLFNFDDEIVRNRLSDIFKMEYKVIASVNAILAQIDQKKSVFKTSGMYETIKSECLTIRAYCHMDMLRLFGPSPANVNVGNMLPYVKVLSNVPNPGLPYETFKTALLQDLAEAEALVKDIDPITQYSLDELRKPGPQNAFNPTDTYMAFRYLRLNYYAIKALQARAYLWFNDKSRAYESAKVVIEAKNKDGKPKFRLGTAADMSAKDYLLTCEHIFGLYDFKLYTKYMENFANGNLKKGSSATTINGQLYGNTGTDIREANLWQLVVQANSAKTYVLRKYQVPEKQDIYQPDLKQIPMLRISELYLIGMESASAGEAAALWNTFRISRNLPPAPFPADPLQLELALLKEYRKEFYGEGQGFFAYKRLNAPKTSFLFAPSAATINYLLPLPATESVNF</sequence>
<feature type="signal peptide" evidence="1">
    <location>
        <begin position="1"/>
        <end position="21"/>
    </location>
</feature>
<protein>
    <recommendedName>
        <fullName evidence="2">SusD-like N-terminal domain-containing protein</fullName>
    </recommendedName>
</protein>
<dbReference type="OrthoDB" id="1097962at2"/>
<dbReference type="PROSITE" id="PS51257">
    <property type="entry name" value="PROKAR_LIPOPROTEIN"/>
    <property type="match status" value="1"/>
</dbReference>
<dbReference type="SUPFAM" id="SSF48452">
    <property type="entry name" value="TPR-like"/>
    <property type="match status" value="1"/>
</dbReference>
<evidence type="ECO:0000256" key="1">
    <source>
        <dbReference type="SAM" id="SignalP"/>
    </source>
</evidence>
<dbReference type="RefSeq" id="WP_069379466.1">
    <property type="nucleotide sequence ID" value="NZ_CP017141.1"/>
</dbReference>
<dbReference type="Proteomes" id="UP000094313">
    <property type="component" value="Chromosome"/>
</dbReference>
<dbReference type="InterPro" id="IPR011990">
    <property type="entry name" value="TPR-like_helical_dom_sf"/>
</dbReference>